<evidence type="ECO:0000313" key="2">
    <source>
        <dbReference type="EMBL" id="CCX04843.1"/>
    </source>
</evidence>
<name>U4KU99_PYROM</name>
<accession>U4KU99</accession>
<feature type="region of interest" description="Disordered" evidence="1">
    <location>
        <begin position="69"/>
        <end position="89"/>
    </location>
</feature>
<dbReference type="EMBL" id="HF935218">
    <property type="protein sequence ID" value="CCX04843.1"/>
    <property type="molecule type" value="Genomic_DNA"/>
</dbReference>
<evidence type="ECO:0000256" key="1">
    <source>
        <dbReference type="SAM" id="MobiDB-lite"/>
    </source>
</evidence>
<organism evidence="2 3">
    <name type="scientific">Pyronema omphalodes (strain CBS 100304)</name>
    <name type="common">Pyronema confluens</name>
    <dbReference type="NCBI Taxonomy" id="1076935"/>
    <lineage>
        <taxon>Eukaryota</taxon>
        <taxon>Fungi</taxon>
        <taxon>Dikarya</taxon>
        <taxon>Ascomycota</taxon>
        <taxon>Pezizomycotina</taxon>
        <taxon>Pezizomycetes</taxon>
        <taxon>Pezizales</taxon>
        <taxon>Pyronemataceae</taxon>
        <taxon>Pyronema</taxon>
    </lineage>
</organism>
<reference evidence="2 3" key="1">
    <citation type="journal article" date="2013" name="PLoS Genet.">
        <title>The genome and development-dependent transcriptomes of Pyronema confluens: a window into fungal evolution.</title>
        <authorList>
            <person name="Traeger S."/>
            <person name="Altegoer F."/>
            <person name="Freitag M."/>
            <person name="Gabaldon T."/>
            <person name="Kempken F."/>
            <person name="Kumar A."/>
            <person name="Marcet-Houben M."/>
            <person name="Poggeler S."/>
            <person name="Stajich J.E."/>
            <person name="Nowrousian M."/>
        </authorList>
    </citation>
    <scope>NUCLEOTIDE SEQUENCE [LARGE SCALE GENOMIC DNA]</scope>
    <source>
        <strain evidence="3">CBS 100304</strain>
        <tissue evidence="2">Vegetative mycelium</tissue>
    </source>
</reference>
<dbReference type="AlphaFoldDB" id="U4KU99"/>
<evidence type="ECO:0000313" key="3">
    <source>
        <dbReference type="Proteomes" id="UP000018144"/>
    </source>
</evidence>
<gene>
    <name evidence="2" type="ORF">PCON_03825</name>
</gene>
<protein>
    <submittedName>
        <fullName evidence="2">Uncharacterized protein</fullName>
    </submittedName>
</protein>
<sequence>MLVRVLSLHEQDEERIPDSFLRNSWFRPHFDAVSQGILNLPWDSFTSRTNPSIHVPDLLQPQKPTLLRIPTPVPTLPRPHSSRPRRPSFAPSEFTATYEFLHILCNNLQACGGILKRTTYPVP</sequence>
<dbReference type="Proteomes" id="UP000018144">
    <property type="component" value="Unassembled WGS sequence"/>
</dbReference>
<keyword evidence="3" id="KW-1185">Reference proteome</keyword>
<proteinExistence type="predicted"/>